<evidence type="ECO:0000313" key="1">
    <source>
        <dbReference type="EMBL" id="MEA5673046.1"/>
    </source>
</evidence>
<keyword evidence="2" id="KW-1185">Reference proteome</keyword>
<dbReference type="RefSeq" id="WP_323453773.1">
    <property type="nucleotide sequence ID" value="NZ_JAYFUI010000180.1"/>
</dbReference>
<evidence type="ECO:0000313" key="2">
    <source>
        <dbReference type="Proteomes" id="UP001302573"/>
    </source>
</evidence>
<reference evidence="1 2" key="1">
    <citation type="submission" date="2023-12" db="EMBL/GenBank/DDBJ databases">
        <title>Pseudomonas machongensis sp. nov., isolated from wilted pepper plants (Capsicum annuum).</title>
        <authorList>
            <person name="Qiu M."/>
            <person name="Li Y."/>
            <person name="Liu Q."/>
            <person name="Zhang X."/>
            <person name="Huang Y."/>
            <person name="Guo R."/>
            <person name="Hu M."/>
            <person name="Zhou J."/>
            <person name="Zhou X."/>
        </authorList>
    </citation>
    <scope>NUCLEOTIDE SEQUENCE [LARGE SCALE GENOMIC DNA]</scope>
    <source>
        <strain evidence="1 2">MH2</strain>
    </source>
</reference>
<comment type="caution">
    <text evidence="1">The sequence shown here is derived from an EMBL/GenBank/DDBJ whole genome shotgun (WGS) entry which is preliminary data.</text>
</comment>
<proteinExistence type="predicted"/>
<protein>
    <submittedName>
        <fullName evidence="1">Transposase</fullName>
    </submittedName>
</protein>
<gene>
    <name evidence="1" type="ORF">VA602_17080</name>
</gene>
<sequence length="218" mass="24963">MSLHAFIERIETRDLEREREAIAADLQALAQDRGLLGQCMHQHIQQYAFSRGEQVYNPYGFALHASARVSLRMSCWLPAQAQAERQTFIYGLPHTHDFELFAVGYQGSGYLTVKYPLLNGGQVDERTQPVLGEPEHIRLSPGTLLHMRAFEDLHYQLPPDEFSISLALMIAVPPDVRGTRQEWCFDDRLQPTYSGLGSQEQQIHQRIEALWQAHHPVM</sequence>
<dbReference type="EMBL" id="JAYFUI010000180">
    <property type="protein sequence ID" value="MEA5673046.1"/>
    <property type="molecule type" value="Genomic_DNA"/>
</dbReference>
<dbReference type="Proteomes" id="UP001302573">
    <property type="component" value="Unassembled WGS sequence"/>
</dbReference>
<name>A0ABU5VI42_9PSED</name>
<accession>A0ABU5VI42</accession>
<organism evidence="1 2">
    <name type="scientific">Pseudomonas machongensis</name>
    <dbReference type="NCBI Taxonomy" id="3110229"/>
    <lineage>
        <taxon>Bacteria</taxon>
        <taxon>Pseudomonadati</taxon>
        <taxon>Pseudomonadota</taxon>
        <taxon>Gammaproteobacteria</taxon>
        <taxon>Pseudomonadales</taxon>
        <taxon>Pseudomonadaceae</taxon>
        <taxon>Pseudomonas</taxon>
    </lineage>
</organism>